<feature type="chain" id="PRO_5040305606" evidence="1">
    <location>
        <begin position="23"/>
        <end position="92"/>
    </location>
</feature>
<dbReference type="Proteomes" id="UP000799429">
    <property type="component" value="Unassembled WGS sequence"/>
</dbReference>
<organism evidence="2 3">
    <name type="scientific">Patellaria atrata CBS 101060</name>
    <dbReference type="NCBI Taxonomy" id="1346257"/>
    <lineage>
        <taxon>Eukaryota</taxon>
        <taxon>Fungi</taxon>
        <taxon>Dikarya</taxon>
        <taxon>Ascomycota</taxon>
        <taxon>Pezizomycotina</taxon>
        <taxon>Dothideomycetes</taxon>
        <taxon>Dothideomycetes incertae sedis</taxon>
        <taxon>Patellariales</taxon>
        <taxon>Patellariaceae</taxon>
        <taxon>Patellaria</taxon>
    </lineage>
</organism>
<keyword evidence="1" id="KW-0732">Signal</keyword>
<protein>
    <submittedName>
        <fullName evidence="2">Uncharacterized protein</fullName>
    </submittedName>
</protein>
<accession>A0A9P4SK43</accession>
<evidence type="ECO:0000313" key="2">
    <source>
        <dbReference type="EMBL" id="KAF2843048.1"/>
    </source>
</evidence>
<dbReference type="AlphaFoldDB" id="A0A9P4SK43"/>
<evidence type="ECO:0000313" key="3">
    <source>
        <dbReference type="Proteomes" id="UP000799429"/>
    </source>
</evidence>
<comment type="caution">
    <text evidence="2">The sequence shown here is derived from an EMBL/GenBank/DDBJ whole genome shotgun (WGS) entry which is preliminary data.</text>
</comment>
<dbReference type="EMBL" id="MU006089">
    <property type="protein sequence ID" value="KAF2843048.1"/>
    <property type="molecule type" value="Genomic_DNA"/>
</dbReference>
<gene>
    <name evidence="2" type="ORF">M501DRAFT_54142</name>
</gene>
<reference evidence="2" key="1">
    <citation type="journal article" date="2020" name="Stud. Mycol.">
        <title>101 Dothideomycetes genomes: a test case for predicting lifestyles and emergence of pathogens.</title>
        <authorList>
            <person name="Haridas S."/>
            <person name="Albert R."/>
            <person name="Binder M."/>
            <person name="Bloem J."/>
            <person name="Labutti K."/>
            <person name="Salamov A."/>
            <person name="Andreopoulos B."/>
            <person name="Baker S."/>
            <person name="Barry K."/>
            <person name="Bills G."/>
            <person name="Bluhm B."/>
            <person name="Cannon C."/>
            <person name="Castanera R."/>
            <person name="Culley D."/>
            <person name="Daum C."/>
            <person name="Ezra D."/>
            <person name="Gonzalez J."/>
            <person name="Henrissat B."/>
            <person name="Kuo A."/>
            <person name="Liang C."/>
            <person name="Lipzen A."/>
            <person name="Lutzoni F."/>
            <person name="Magnuson J."/>
            <person name="Mondo S."/>
            <person name="Nolan M."/>
            <person name="Ohm R."/>
            <person name="Pangilinan J."/>
            <person name="Park H.-J."/>
            <person name="Ramirez L."/>
            <person name="Alfaro M."/>
            <person name="Sun H."/>
            <person name="Tritt A."/>
            <person name="Yoshinaga Y."/>
            <person name="Zwiers L.-H."/>
            <person name="Turgeon B."/>
            <person name="Goodwin S."/>
            <person name="Spatafora J."/>
            <person name="Crous P."/>
            <person name="Grigoriev I."/>
        </authorList>
    </citation>
    <scope>NUCLEOTIDE SEQUENCE</scope>
    <source>
        <strain evidence="2">CBS 101060</strain>
    </source>
</reference>
<name>A0A9P4SK43_9PEZI</name>
<keyword evidence="3" id="KW-1185">Reference proteome</keyword>
<sequence>MLFLLRCSPFLWWSFLFNYSHGLLGLPSLLHAPQGWYLNGLDTVPKLHTRGIQPFELLLGYTNNGSTYVNISIGIPPPPNKQVSVEIDLFEV</sequence>
<evidence type="ECO:0000256" key="1">
    <source>
        <dbReference type="SAM" id="SignalP"/>
    </source>
</evidence>
<proteinExistence type="predicted"/>
<feature type="signal peptide" evidence="1">
    <location>
        <begin position="1"/>
        <end position="22"/>
    </location>
</feature>